<dbReference type="GO" id="GO:0004497">
    <property type="term" value="F:monooxygenase activity"/>
    <property type="evidence" value="ECO:0007669"/>
    <property type="project" value="UniProtKB-KW"/>
</dbReference>
<dbReference type="SUPFAM" id="SSF48264">
    <property type="entry name" value="Cytochrome P450"/>
    <property type="match status" value="1"/>
</dbReference>
<evidence type="ECO:0000256" key="6">
    <source>
        <dbReference type="RuleBase" id="RU000461"/>
    </source>
</evidence>
<evidence type="ECO:0000256" key="7">
    <source>
        <dbReference type="SAM" id="MobiDB-lite"/>
    </source>
</evidence>
<keyword evidence="5 6" id="KW-0349">Heme</keyword>
<sequence>MAAQTLVEVVLQNWPAALGIAIVAYLINNRFHHGLNKYPGPFLASLTDWWRFWIVYKRRPEVEHIKLHKKHGDVVRLGPNSLSFADPKAVKTIYGLNKGFTKSDFYPVQQAVASGHRLPSLFSTTSEAFHAQLRRCVNSAFSMSTLIQYEPFVDSTTELFLKQTENLYAKTGDACNFSRWLQFYAFDVIGEMTYSKRHGFLEENRDIDGIIDYVAALFDYAGPIGQIPFLDLLFNKNPVWLLLGKYGLTDGTFPVAKFARDRIQERYPTSPKGSILPSTEPSAESKKPDLLSKFVQAKYDRPEFMNDSLVMTMAVSMAFAGSETTAISLSSVFYYLLKNPRCMEKVYEELDSKAKEGFFGDYENGLVTWSESQNLPYIDACIKEAFRLHPAPGLTLERIVPPQGAEIAGHFVKGGTIVGCSAWVLHRRKEIFGEDVEVYRPERWLVDESKGKDAKDAEEKRIKEMVGTMLHFGSGARTCIGKNISLLEIYKVVPSVLRRFEVQLADPTKEWKIHNAWFVRQLNFNTTFRRRELVKPTSS</sequence>
<gene>
    <name evidence="8" type="ORF">NA56DRAFT_608400</name>
</gene>
<keyword evidence="6" id="KW-0503">Monooxygenase</keyword>
<evidence type="ECO:0000313" key="9">
    <source>
        <dbReference type="Proteomes" id="UP000235672"/>
    </source>
</evidence>
<keyword evidence="6" id="KW-0560">Oxidoreductase</keyword>
<dbReference type="GO" id="GO:0008168">
    <property type="term" value="F:methyltransferase activity"/>
    <property type="evidence" value="ECO:0007669"/>
    <property type="project" value="UniProtKB-KW"/>
</dbReference>
<organism evidence="8 9">
    <name type="scientific">Hyaloscypha hepaticicola</name>
    <dbReference type="NCBI Taxonomy" id="2082293"/>
    <lineage>
        <taxon>Eukaryota</taxon>
        <taxon>Fungi</taxon>
        <taxon>Dikarya</taxon>
        <taxon>Ascomycota</taxon>
        <taxon>Pezizomycotina</taxon>
        <taxon>Leotiomycetes</taxon>
        <taxon>Helotiales</taxon>
        <taxon>Hyaloscyphaceae</taxon>
        <taxon>Hyaloscypha</taxon>
    </lineage>
</organism>
<evidence type="ECO:0000256" key="2">
    <source>
        <dbReference type="ARBA" id="ARBA00010617"/>
    </source>
</evidence>
<dbReference type="PANTHER" id="PTHR24305">
    <property type="entry name" value="CYTOCHROME P450"/>
    <property type="match status" value="1"/>
</dbReference>
<dbReference type="GO" id="GO:0016705">
    <property type="term" value="F:oxidoreductase activity, acting on paired donors, with incorporation or reduction of molecular oxygen"/>
    <property type="evidence" value="ECO:0007669"/>
    <property type="project" value="InterPro"/>
</dbReference>
<evidence type="ECO:0000256" key="4">
    <source>
        <dbReference type="ARBA" id="ARBA00023004"/>
    </source>
</evidence>
<evidence type="ECO:0000256" key="1">
    <source>
        <dbReference type="ARBA" id="ARBA00001971"/>
    </source>
</evidence>
<dbReference type="PROSITE" id="PS00086">
    <property type="entry name" value="CYTOCHROME_P450"/>
    <property type="match status" value="1"/>
</dbReference>
<dbReference type="InterPro" id="IPR001128">
    <property type="entry name" value="Cyt_P450"/>
</dbReference>
<dbReference type="GO" id="GO:0005506">
    <property type="term" value="F:iron ion binding"/>
    <property type="evidence" value="ECO:0007669"/>
    <property type="project" value="InterPro"/>
</dbReference>
<feature type="binding site" description="axial binding residue" evidence="5">
    <location>
        <position position="479"/>
    </location>
    <ligand>
        <name>heme</name>
        <dbReference type="ChEBI" id="CHEBI:30413"/>
    </ligand>
    <ligandPart>
        <name>Fe</name>
        <dbReference type="ChEBI" id="CHEBI:18248"/>
    </ligandPart>
</feature>
<dbReference type="Gene3D" id="1.10.630.10">
    <property type="entry name" value="Cytochrome P450"/>
    <property type="match status" value="1"/>
</dbReference>
<dbReference type="Proteomes" id="UP000235672">
    <property type="component" value="Unassembled WGS sequence"/>
</dbReference>
<dbReference type="AlphaFoldDB" id="A0A2J6PP87"/>
<protein>
    <submittedName>
        <fullName evidence="8">Pisatin demethylase</fullName>
    </submittedName>
</protein>
<keyword evidence="9" id="KW-1185">Reference proteome</keyword>
<comment type="cofactor">
    <cofactor evidence="1 5">
        <name>heme</name>
        <dbReference type="ChEBI" id="CHEBI:30413"/>
    </cofactor>
</comment>
<dbReference type="EMBL" id="KZ613510">
    <property type="protein sequence ID" value="PMD15845.1"/>
    <property type="molecule type" value="Genomic_DNA"/>
</dbReference>
<dbReference type="GO" id="GO:0020037">
    <property type="term" value="F:heme binding"/>
    <property type="evidence" value="ECO:0007669"/>
    <property type="project" value="InterPro"/>
</dbReference>
<keyword evidence="4 5" id="KW-0408">Iron</keyword>
<keyword evidence="3 5" id="KW-0479">Metal-binding</keyword>
<dbReference type="PANTHER" id="PTHR24305:SF232">
    <property type="entry name" value="P450, PUTATIVE (EUROFUNG)-RELATED"/>
    <property type="match status" value="1"/>
</dbReference>
<dbReference type="GO" id="GO:0032259">
    <property type="term" value="P:methylation"/>
    <property type="evidence" value="ECO:0007669"/>
    <property type="project" value="UniProtKB-KW"/>
</dbReference>
<dbReference type="Pfam" id="PF00067">
    <property type="entry name" value="p450"/>
    <property type="match status" value="1"/>
</dbReference>
<keyword evidence="8" id="KW-0808">Transferase</keyword>
<dbReference type="InterPro" id="IPR050121">
    <property type="entry name" value="Cytochrome_P450_monoxygenase"/>
</dbReference>
<feature type="region of interest" description="Disordered" evidence="7">
    <location>
        <begin position="268"/>
        <end position="287"/>
    </location>
</feature>
<accession>A0A2J6PP87</accession>
<dbReference type="FunFam" id="1.10.630.10:FF:000050">
    <property type="entry name" value="Cytochrome P450 monooxygenase"/>
    <property type="match status" value="1"/>
</dbReference>
<evidence type="ECO:0000313" key="8">
    <source>
        <dbReference type="EMBL" id="PMD15845.1"/>
    </source>
</evidence>
<evidence type="ECO:0000256" key="3">
    <source>
        <dbReference type="ARBA" id="ARBA00022723"/>
    </source>
</evidence>
<dbReference type="CDD" id="cd11060">
    <property type="entry name" value="CYP57A1-like"/>
    <property type="match status" value="1"/>
</dbReference>
<dbReference type="OrthoDB" id="3934656at2759"/>
<proteinExistence type="inferred from homology"/>
<name>A0A2J6PP87_9HELO</name>
<evidence type="ECO:0000256" key="5">
    <source>
        <dbReference type="PIRSR" id="PIRSR602401-1"/>
    </source>
</evidence>
<dbReference type="InterPro" id="IPR036396">
    <property type="entry name" value="Cyt_P450_sf"/>
</dbReference>
<dbReference type="InterPro" id="IPR017972">
    <property type="entry name" value="Cyt_P450_CS"/>
</dbReference>
<comment type="similarity">
    <text evidence="2 6">Belongs to the cytochrome P450 family.</text>
</comment>
<dbReference type="PRINTS" id="PR00463">
    <property type="entry name" value="EP450I"/>
</dbReference>
<dbReference type="PRINTS" id="PR00385">
    <property type="entry name" value="P450"/>
</dbReference>
<keyword evidence="8" id="KW-0489">Methyltransferase</keyword>
<dbReference type="STRING" id="1745343.A0A2J6PP87"/>
<dbReference type="InterPro" id="IPR002401">
    <property type="entry name" value="Cyt_P450_E_grp-I"/>
</dbReference>
<reference evidence="8 9" key="1">
    <citation type="submission" date="2016-05" db="EMBL/GenBank/DDBJ databases">
        <title>A degradative enzymes factory behind the ericoid mycorrhizal symbiosis.</title>
        <authorList>
            <consortium name="DOE Joint Genome Institute"/>
            <person name="Martino E."/>
            <person name="Morin E."/>
            <person name="Grelet G."/>
            <person name="Kuo A."/>
            <person name="Kohler A."/>
            <person name="Daghino S."/>
            <person name="Barry K."/>
            <person name="Choi C."/>
            <person name="Cichocki N."/>
            <person name="Clum A."/>
            <person name="Copeland A."/>
            <person name="Hainaut M."/>
            <person name="Haridas S."/>
            <person name="Labutti K."/>
            <person name="Lindquist E."/>
            <person name="Lipzen A."/>
            <person name="Khouja H.-R."/>
            <person name="Murat C."/>
            <person name="Ohm R."/>
            <person name="Olson A."/>
            <person name="Spatafora J."/>
            <person name="Veneault-Fourrey C."/>
            <person name="Henrissat B."/>
            <person name="Grigoriev I."/>
            <person name="Martin F."/>
            <person name="Perotto S."/>
        </authorList>
    </citation>
    <scope>NUCLEOTIDE SEQUENCE [LARGE SCALE GENOMIC DNA]</scope>
    <source>
        <strain evidence="8 9">UAMH 7357</strain>
    </source>
</reference>